<comment type="caution">
    <text evidence="1">The sequence shown here is derived from an EMBL/GenBank/DDBJ whole genome shotgun (WGS) entry which is preliminary data.</text>
</comment>
<name>A0AAD6CCP5_9EURO</name>
<sequence>MALLPPPNNWLIQVDSSQEARAILNEFAAQQGYAITVKNSNAYSAYLKCDRSGQPRRSINPTTTTNRASRRCGCQFSAYLSKVTGGWLFTVREGSHTGHVGSEPATHPIHRRRQLADLKERVLQLYMLRHSNLEVMNILRAEGAYGEHQPDEEDPYKARIRLDARDLANLRYRARKRFLMGRFPI</sequence>
<gene>
    <name evidence="1" type="ORF">N7458_002229</name>
</gene>
<accession>A0AAD6CCP5</accession>
<organism evidence="1 2">
    <name type="scientific">Penicillium daleae</name>
    <dbReference type="NCBI Taxonomy" id="63821"/>
    <lineage>
        <taxon>Eukaryota</taxon>
        <taxon>Fungi</taxon>
        <taxon>Dikarya</taxon>
        <taxon>Ascomycota</taxon>
        <taxon>Pezizomycotina</taxon>
        <taxon>Eurotiomycetes</taxon>
        <taxon>Eurotiomycetidae</taxon>
        <taxon>Eurotiales</taxon>
        <taxon>Aspergillaceae</taxon>
        <taxon>Penicillium</taxon>
    </lineage>
</organism>
<keyword evidence="2" id="KW-1185">Reference proteome</keyword>
<reference evidence="1" key="2">
    <citation type="journal article" date="2023" name="IMA Fungus">
        <title>Comparative genomic study of the Penicillium genus elucidates a diverse pangenome and 15 lateral gene transfer events.</title>
        <authorList>
            <person name="Petersen C."/>
            <person name="Sorensen T."/>
            <person name="Nielsen M.R."/>
            <person name="Sondergaard T.E."/>
            <person name="Sorensen J.L."/>
            <person name="Fitzpatrick D.A."/>
            <person name="Frisvad J.C."/>
            <person name="Nielsen K.L."/>
        </authorList>
    </citation>
    <scope>NUCLEOTIDE SEQUENCE</scope>
    <source>
        <strain evidence="1">IBT 16125</strain>
    </source>
</reference>
<evidence type="ECO:0008006" key="3">
    <source>
        <dbReference type="Google" id="ProtNLM"/>
    </source>
</evidence>
<protein>
    <recommendedName>
        <fullName evidence="3">FAR1 domain-containing protein</fullName>
    </recommendedName>
</protein>
<reference evidence="1" key="1">
    <citation type="submission" date="2022-12" db="EMBL/GenBank/DDBJ databases">
        <authorList>
            <person name="Petersen C."/>
        </authorList>
    </citation>
    <scope>NUCLEOTIDE SEQUENCE</scope>
    <source>
        <strain evidence="1">IBT 16125</strain>
    </source>
</reference>
<evidence type="ECO:0000313" key="1">
    <source>
        <dbReference type="EMBL" id="KAJ5460677.1"/>
    </source>
</evidence>
<dbReference type="Proteomes" id="UP001213681">
    <property type="component" value="Unassembled WGS sequence"/>
</dbReference>
<dbReference type="EMBL" id="JAPVEA010000002">
    <property type="protein sequence ID" value="KAJ5460677.1"/>
    <property type="molecule type" value="Genomic_DNA"/>
</dbReference>
<evidence type="ECO:0000313" key="2">
    <source>
        <dbReference type="Proteomes" id="UP001213681"/>
    </source>
</evidence>
<dbReference type="GeneID" id="81595855"/>
<dbReference type="RefSeq" id="XP_056769719.1">
    <property type="nucleotide sequence ID" value="XM_056905612.1"/>
</dbReference>
<proteinExistence type="predicted"/>
<dbReference type="AlphaFoldDB" id="A0AAD6CCP5"/>